<evidence type="ECO:0000313" key="1">
    <source>
        <dbReference type="EMBL" id="KAF2685731.1"/>
    </source>
</evidence>
<accession>A0A6G1J695</accession>
<dbReference type="Proteomes" id="UP000799291">
    <property type="component" value="Unassembled WGS sequence"/>
</dbReference>
<proteinExistence type="predicted"/>
<sequence length="67" mass="7268">MPCLSRPVDHRSYVAMQRRSAVYTACPGFSGSRALPATKANSLAQFELSRYGRMAELATCCIAITAL</sequence>
<keyword evidence="2" id="KW-1185">Reference proteome</keyword>
<protein>
    <submittedName>
        <fullName evidence="1">Uncharacterized protein</fullName>
    </submittedName>
</protein>
<evidence type="ECO:0000313" key="2">
    <source>
        <dbReference type="Proteomes" id="UP000799291"/>
    </source>
</evidence>
<gene>
    <name evidence="1" type="ORF">K458DRAFT_416942</name>
</gene>
<dbReference type="EMBL" id="MU005578">
    <property type="protein sequence ID" value="KAF2685731.1"/>
    <property type="molecule type" value="Genomic_DNA"/>
</dbReference>
<name>A0A6G1J695_9PLEO</name>
<reference evidence="1" key="1">
    <citation type="journal article" date="2020" name="Stud. Mycol.">
        <title>101 Dothideomycetes genomes: a test case for predicting lifestyles and emergence of pathogens.</title>
        <authorList>
            <person name="Haridas S."/>
            <person name="Albert R."/>
            <person name="Binder M."/>
            <person name="Bloem J."/>
            <person name="Labutti K."/>
            <person name="Salamov A."/>
            <person name="Andreopoulos B."/>
            <person name="Baker S."/>
            <person name="Barry K."/>
            <person name="Bills G."/>
            <person name="Bluhm B."/>
            <person name="Cannon C."/>
            <person name="Castanera R."/>
            <person name="Culley D."/>
            <person name="Daum C."/>
            <person name="Ezra D."/>
            <person name="Gonzalez J."/>
            <person name="Henrissat B."/>
            <person name="Kuo A."/>
            <person name="Liang C."/>
            <person name="Lipzen A."/>
            <person name="Lutzoni F."/>
            <person name="Magnuson J."/>
            <person name="Mondo S."/>
            <person name="Nolan M."/>
            <person name="Ohm R."/>
            <person name="Pangilinan J."/>
            <person name="Park H.-J."/>
            <person name="Ramirez L."/>
            <person name="Alfaro M."/>
            <person name="Sun H."/>
            <person name="Tritt A."/>
            <person name="Yoshinaga Y."/>
            <person name="Zwiers L.-H."/>
            <person name="Turgeon B."/>
            <person name="Goodwin S."/>
            <person name="Spatafora J."/>
            <person name="Crous P."/>
            <person name="Grigoriev I."/>
        </authorList>
    </citation>
    <scope>NUCLEOTIDE SEQUENCE</scope>
    <source>
        <strain evidence="1">CBS 122367</strain>
    </source>
</reference>
<organism evidence="1 2">
    <name type="scientific">Lentithecium fluviatile CBS 122367</name>
    <dbReference type="NCBI Taxonomy" id="1168545"/>
    <lineage>
        <taxon>Eukaryota</taxon>
        <taxon>Fungi</taxon>
        <taxon>Dikarya</taxon>
        <taxon>Ascomycota</taxon>
        <taxon>Pezizomycotina</taxon>
        <taxon>Dothideomycetes</taxon>
        <taxon>Pleosporomycetidae</taxon>
        <taxon>Pleosporales</taxon>
        <taxon>Massarineae</taxon>
        <taxon>Lentitheciaceae</taxon>
        <taxon>Lentithecium</taxon>
    </lineage>
</organism>
<dbReference type="AlphaFoldDB" id="A0A6G1J695"/>